<feature type="compositionally biased region" description="Polar residues" evidence="1">
    <location>
        <begin position="120"/>
        <end position="130"/>
    </location>
</feature>
<gene>
    <name evidence="2" type="ORF">LCOR_02738.1</name>
</gene>
<feature type="region of interest" description="Disordered" evidence="1">
    <location>
        <begin position="76"/>
        <end position="141"/>
    </location>
</feature>
<proteinExistence type="predicted"/>
<evidence type="ECO:0000313" key="2">
    <source>
        <dbReference type="EMBL" id="CDH51084.1"/>
    </source>
</evidence>
<name>A0A068RM84_9FUNG</name>
<feature type="compositionally biased region" description="Low complexity" evidence="1">
    <location>
        <begin position="226"/>
        <end position="243"/>
    </location>
</feature>
<feature type="region of interest" description="Disordered" evidence="1">
    <location>
        <begin position="1"/>
        <end position="32"/>
    </location>
</feature>
<reference evidence="2" key="1">
    <citation type="submission" date="2013-08" db="EMBL/GenBank/DDBJ databases">
        <title>Gene expansion shapes genome architecture in the human pathogen Lichtheimia corymbifera: an evolutionary genomics analysis in the ancient terrestrial Mucorales (Mucoromycotina).</title>
        <authorList>
            <person name="Schwartze V.U."/>
            <person name="Winter S."/>
            <person name="Shelest E."/>
            <person name="Marcet-Houben M."/>
            <person name="Horn F."/>
            <person name="Wehner S."/>
            <person name="Hoffmann K."/>
            <person name="Riege K."/>
            <person name="Sammeth M."/>
            <person name="Nowrousian M."/>
            <person name="Valiante V."/>
            <person name="Linde J."/>
            <person name="Jacobsen I.D."/>
            <person name="Marz M."/>
            <person name="Brakhage A.A."/>
            <person name="Gabaldon T."/>
            <person name="Bocker S."/>
            <person name="Voigt K."/>
        </authorList>
    </citation>
    <scope>NUCLEOTIDE SEQUENCE [LARGE SCALE GENOMIC DNA]</scope>
    <source>
        <strain evidence="2">FSU 9682</strain>
    </source>
</reference>
<dbReference type="OrthoDB" id="2290958at2759"/>
<feature type="compositionally biased region" description="Basic and acidic residues" evidence="1">
    <location>
        <begin position="80"/>
        <end position="91"/>
    </location>
</feature>
<protein>
    <submittedName>
        <fullName evidence="2">Uncharacterized protein</fullName>
    </submittedName>
</protein>
<keyword evidence="3" id="KW-1185">Reference proteome</keyword>
<feature type="region of interest" description="Disordered" evidence="1">
    <location>
        <begin position="259"/>
        <end position="306"/>
    </location>
</feature>
<evidence type="ECO:0000313" key="3">
    <source>
        <dbReference type="Proteomes" id="UP000027586"/>
    </source>
</evidence>
<sequence>MIAALKRKPSLPITLTGGGNKQSSDDQSTTTSLSSKLKSSLALFGSHLNVQDNNTRRFANDEAFERYHYRKQSLSNMTLDLKREPRGRRPSEGNNNAATKGILVNSTSHKRPGHHRHTHSLFQQPTQNAPSPGRKTHRRSKTAITMRPSIGVHSSGELTAKEFADMAGIKILPNDELLLVPTTTSTCTTPLLSSSLVSTTSSNIDSSSRVLNDELVLVDKRGGGASSATTSSGSSQLPQQQSSHCSCCNCSSAISVSSMDEPVTPTTLSAATPQQPQQDTITTTDYHKKTTTTTGDTKSDNDNQQQPHIWEDAFWRDPRKDHHEPPPIIHEMRTHNTIVIKRGRFEIHLEPSTATTHVP</sequence>
<dbReference type="VEuPathDB" id="FungiDB:LCOR_02738.1"/>
<organism evidence="2 3">
    <name type="scientific">Lichtheimia corymbifera JMRC:FSU:9682</name>
    <dbReference type="NCBI Taxonomy" id="1263082"/>
    <lineage>
        <taxon>Eukaryota</taxon>
        <taxon>Fungi</taxon>
        <taxon>Fungi incertae sedis</taxon>
        <taxon>Mucoromycota</taxon>
        <taxon>Mucoromycotina</taxon>
        <taxon>Mucoromycetes</taxon>
        <taxon>Mucorales</taxon>
        <taxon>Lichtheimiaceae</taxon>
        <taxon>Lichtheimia</taxon>
    </lineage>
</organism>
<dbReference type="EMBL" id="CBTN010000008">
    <property type="protein sequence ID" value="CDH51084.1"/>
    <property type="molecule type" value="Genomic_DNA"/>
</dbReference>
<feature type="compositionally biased region" description="Low complexity" evidence="1">
    <location>
        <begin position="272"/>
        <end position="284"/>
    </location>
</feature>
<feature type="compositionally biased region" description="Low complexity" evidence="1">
    <location>
        <begin position="21"/>
        <end position="32"/>
    </location>
</feature>
<evidence type="ECO:0000256" key="1">
    <source>
        <dbReference type="SAM" id="MobiDB-lite"/>
    </source>
</evidence>
<comment type="caution">
    <text evidence="2">The sequence shown here is derived from an EMBL/GenBank/DDBJ whole genome shotgun (WGS) entry which is preliminary data.</text>
</comment>
<feature type="region of interest" description="Disordered" evidence="1">
    <location>
        <begin position="222"/>
        <end position="243"/>
    </location>
</feature>
<dbReference type="Proteomes" id="UP000027586">
    <property type="component" value="Unassembled WGS sequence"/>
</dbReference>
<accession>A0A068RM84</accession>
<feature type="compositionally biased region" description="Basic residues" evidence="1">
    <location>
        <begin position="108"/>
        <end position="119"/>
    </location>
</feature>
<dbReference type="AlphaFoldDB" id="A0A068RM84"/>